<keyword evidence="5" id="KW-0812">Transmembrane</keyword>
<dbReference type="InterPro" id="IPR030373">
    <property type="entry name" value="PABS_CS"/>
</dbReference>
<dbReference type="HAMAP" id="MF_00198">
    <property type="entry name" value="Spermidine_synth"/>
    <property type="match status" value="1"/>
</dbReference>
<dbReference type="InterPro" id="IPR030374">
    <property type="entry name" value="PABS"/>
</dbReference>
<comment type="similarity">
    <text evidence="1 5">Belongs to the spermidine/spermine synthase family.</text>
</comment>
<dbReference type="GO" id="GO:0004766">
    <property type="term" value="F:spermidine synthase activity"/>
    <property type="evidence" value="ECO:0007669"/>
    <property type="project" value="UniProtKB-UniRule"/>
</dbReference>
<comment type="function">
    <text evidence="5">Catalyzes the irreversible transfer of a propylamine group from the amino donor S-adenosylmethioninamine (decarboxy-AdoMet) to putrescine (1,4-diaminobutane) to yield spermidine.</text>
</comment>
<evidence type="ECO:0000256" key="5">
    <source>
        <dbReference type="HAMAP-Rule" id="MF_00198"/>
    </source>
</evidence>
<keyword evidence="9" id="KW-1185">Reference proteome</keyword>
<dbReference type="SUPFAM" id="SSF53335">
    <property type="entry name" value="S-adenosyl-L-methionine-dependent methyltransferases"/>
    <property type="match status" value="1"/>
</dbReference>
<keyword evidence="2 5" id="KW-0808">Transferase</keyword>
<feature type="binding site" evidence="5">
    <location>
        <position position="333"/>
    </location>
    <ligand>
        <name>spermidine</name>
        <dbReference type="ChEBI" id="CHEBI:57834"/>
    </ligand>
</feature>
<dbReference type="EC" id="2.5.1.16" evidence="5"/>
<dbReference type="KEGG" id="pin:Ping_0906"/>
<comment type="subcellular location">
    <subcellularLocation>
        <location evidence="5">Cell membrane</location>
        <topology evidence="5">Multi-pass membrane protein</topology>
    </subcellularLocation>
</comment>
<dbReference type="InterPro" id="IPR001045">
    <property type="entry name" value="Spermi_synthase"/>
</dbReference>
<dbReference type="CDD" id="cd02440">
    <property type="entry name" value="AdoMet_MTases"/>
    <property type="match status" value="1"/>
</dbReference>
<dbReference type="Proteomes" id="UP000000639">
    <property type="component" value="Chromosome"/>
</dbReference>
<dbReference type="PROSITE" id="PS51257">
    <property type="entry name" value="PROKAR_LIPOPROTEIN"/>
    <property type="match status" value="1"/>
</dbReference>
<feature type="transmembrane region" description="Helical" evidence="5">
    <location>
        <begin position="198"/>
        <end position="218"/>
    </location>
</feature>
<dbReference type="PANTHER" id="PTHR43317">
    <property type="entry name" value="THERMOSPERMINE SYNTHASE ACAULIS5"/>
    <property type="match status" value="1"/>
</dbReference>
<feature type="domain" description="PABS" evidence="7">
    <location>
        <begin position="249"/>
        <end position="496"/>
    </location>
</feature>
<comment type="catalytic activity">
    <reaction evidence="5">
        <text>S-adenosyl 3-(methylsulfanyl)propylamine + putrescine = S-methyl-5'-thioadenosine + spermidine + H(+)</text>
        <dbReference type="Rhea" id="RHEA:12721"/>
        <dbReference type="ChEBI" id="CHEBI:15378"/>
        <dbReference type="ChEBI" id="CHEBI:17509"/>
        <dbReference type="ChEBI" id="CHEBI:57443"/>
        <dbReference type="ChEBI" id="CHEBI:57834"/>
        <dbReference type="ChEBI" id="CHEBI:326268"/>
        <dbReference type="EC" id="2.5.1.16"/>
    </reaction>
</comment>
<keyword evidence="4 5" id="KW-0620">Polyamine biosynthesis</keyword>
<name>A1STD3_PSYIN</name>
<feature type="transmembrane region" description="Helical" evidence="5">
    <location>
        <begin position="138"/>
        <end position="156"/>
    </location>
</feature>
<organism evidence="8 9">
    <name type="scientific">Psychromonas ingrahamii (strain DSM 17664 / CCUG 51855 / 37)</name>
    <dbReference type="NCBI Taxonomy" id="357804"/>
    <lineage>
        <taxon>Bacteria</taxon>
        <taxon>Pseudomonadati</taxon>
        <taxon>Pseudomonadota</taxon>
        <taxon>Gammaproteobacteria</taxon>
        <taxon>Alteromonadales</taxon>
        <taxon>Psychromonadaceae</taxon>
        <taxon>Psychromonas</taxon>
    </lineage>
</organism>
<dbReference type="GO" id="GO:0008295">
    <property type="term" value="P:spermidine biosynthetic process"/>
    <property type="evidence" value="ECO:0007669"/>
    <property type="project" value="UniProtKB-UniRule"/>
</dbReference>
<keyword evidence="5" id="KW-1133">Transmembrane helix</keyword>
<dbReference type="InterPro" id="IPR029063">
    <property type="entry name" value="SAM-dependent_MTases_sf"/>
</dbReference>
<accession>A1STD3</accession>
<dbReference type="NCBIfam" id="NF002956">
    <property type="entry name" value="PRK03612.1"/>
    <property type="match status" value="1"/>
</dbReference>
<gene>
    <name evidence="5" type="primary">speE</name>
    <name evidence="8" type="ordered locus">Ping_0906</name>
</gene>
<protein>
    <recommendedName>
        <fullName evidence="5">Polyamine aminopropyltransferase</fullName>
    </recommendedName>
    <alternativeName>
        <fullName evidence="5">Putrescine aminopropyltransferase</fullName>
        <shortName evidence="5">PAPT</shortName>
    </alternativeName>
    <alternativeName>
        <fullName evidence="5">Spermidine synthase</fullName>
        <shortName evidence="5">SPDS</shortName>
        <shortName evidence="5">SPDSY</shortName>
        <ecNumber evidence="5">2.5.1.16</ecNumber>
    </alternativeName>
</protein>
<feature type="binding site" evidence="5">
    <location>
        <begin position="395"/>
        <end position="396"/>
    </location>
    <ligand>
        <name>S-methyl-5'-thioadenosine</name>
        <dbReference type="ChEBI" id="CHEBI:17509"/>
    </ligand>
</feature>
<evidence type="ECO:0000313" key="8">
    <source>
        <dbReference type="EMBL" id="ABM02748.1"/>
    </source>
</evidence>
<dbReference type="UniPathway" id="UPA00248">
    <property type="reaction ID" value="UER00314"/>
</dbReference>
<keyword evidence="5" id="KW-0472">Membrane</keyword>
<dbReference type="EMBL" id="CP000510">
    <property type="protein sequence ID" value="ABM02748.1"/>
    <property type="molecule type" value="Genomic_DNA"/>
</dbReference>
<comment type="pathway">
    <text evidence="5">Amine and polyamine biosynthesis; spermidine biosynthesis; spermidine from putrescine: step 1/1.</text>
</comment>
<dbReference type="Pfam" id="PF01564">
    <property type="entry name" value="Spermine_synth"/>
    <property type="match status" value="1"/>
</dbReference>
<dbReference type="OrthoDB" id="9793120at2"/>
<evidence type="ECO:0000256" key="4">
    <source>
        <dbReference type="ARBA" id="ARBA00023115"/>
    </source>
</evidence>
<dbReference type="PANTHER" id="PTHR43317:SF11">
    <property type="entry name" value="POLYAMINE AMINOPROPYLTRANSFERASE 2"/>
    <property type="match status" value="1"/>
</dbReference>
<dbReference type="GO" id="GO:0005886">
    <property type="term" value="C:plasma membrane"/>
    <property type="evidence" value="ECO:0007669"/>
    <property type="project" value="UniProtKB-SubCell"/>
</dbReference>
<comment type="subunit">
    <text evidence="5">Homodimer or homotetramer.</text>
</comment>
<feature type="binding site" evidence="5">
    <location>
        <position position="309"/>
    </location>
    <ligand>
        <name>spermidine</name>
        <dbReference type="ChEBI" id="CHEBI:57834"/>
    </ligand>
</feature>
<feature type="binding site" evidence="5">
    <location>
        <position position="352"/>
    </location>
    <ligand>
        <name>S-methyl-5'-thioadenosine</name>
        <dbReference type="ChEBI" id="CHEBI:17509"/>
    </ligand>
</feature>
<keyword evidence="5" id="KW-1003">Cell membrane</keyword>
<reference evidence="8 9" key="1">
    <citation type="submission" date="2007-01" db="EMBL/GenBank/DDBJ databases">
        <title>Complete sequence of Psychromonas ingrahamii 37.</title>
        <authorList>
            <consortium name="US DOE Joint Genome Institute"/>
            <person name="Copeland A."/>
            <person name="Lucas S."/>
            <person name="Lapidus A."/>
            <person name="Barry K."/>
            <person name="Detter J.C."/>
            <person name="Glavina del Rio T."/>
            <person name="Hammon N."/>
            <person name="Israni S."/>
            <person name="Dalin E."/>
            <person name="Tice H."/>
            <person name="Pitluck S."/>
            <person name="Thompson L.S."/>
            <person name="Brettin T."/>
            <person name="Bruce D."/>
            <person name="Han C."/>
            <person name="Tapia R."/>
            <person name="Schmutz J."/>
            <person name="Larimer F."/>
            <person name="Land M."/>
            <person name="Hauser L."/>
            <person name="Kyrpides N."/>
            <person name="Ivanova N."/>
            <person name="Staley J."/>
            <person name="Richardson P."/>
        </authorList>
    </citation>
    <scope>NUCLEOTIDE SEQUENCE [LARGE SCALE GENOMIC DNA]</scope>
    <source>
        <strain evidence="8 9">37</strain>
    </source>
</reference>
<dbReference type="AlphaFoldDB" id="A1STD3"/>
<dbReference type="eggNOG" id="COG4262">
    <property type="taxonomic scope" value="Bacteria"/>
</dbReference>
<feature type="transmembrane region" description="Helical" evidence="5">
    <location>
        <begin position="230"/>
        <end position="249"/>
    </location>
</feature>
<sequence>MVQAKKIKLLIDDSLLILIMAVLACCGLIYEYLLSHYSARILGSVETVIYAIIGIMIVSMGLGAFAAKKVSNAFQGFVILELAVALIGCCATLFIASIIGFGQTLPHLLAETYQIPMDTRPEGGMIAQLNWLSIQLPYFFAFLLGFLIGMEIPLIARIRETVYGHHLAHNAGTIYGADYIGAGFGAAIWVLFMLRIEISQAAALTASLNLVAGFVFLLRFKHYLRHIKKLLLGHGLLAILVLLVFQYGGSWQQKMQNLLYQDKVVYQTQTPYQNLVFTQRNLGGNLEPIFNFYINGRLQFSSLDEKIYHEFLVHPAMQAAARQNKILIIGGGDGLALREVLKWQPEKVTLIDLDAQLVELFKSPQAVLPAYLAKKISALTENSFNDKRVTVINDDAFITIDKLLQRKKMFDVIIIDLPDPSHPDLNKLYSVNFYYRLNNLLNGDGVIAIQSTSPFHAKNAFISIAKTLKEAKFPFVEQYHQNVPSFGEWGWTISTKLGASVSKRLQNAPSLSVPTSWLTLPLLKSAFVFNKGFYDDINSIKVNYLGSNQLYRYHQRAWERETELPPSNAD</sequence>
<comment type="caution">
    <text evidence="5">Lacks conserved residue(s) required for the propagation of feature annotation.</text>
</comment>
<dbReference type="HOGENOM" id="CLU_034289_1_0_6"/>
<dbReference type="PROSITE" id="PS51006">
    <property type="entry name" value="PABS_2"/>
    <property type="match status" value="1"/>
</dbReference>
<keyword evidence="3 5" id="KW-0745">Spermidine biosynthesis</keyword>
<feature type="transmembrane region" description="Helical" evidence="5">
    <location>
        <begin position="79"/>
        <end position="101"/>
    </location>
</feature>
<feature type="transmembrane region" description="Helical" evidence="5">
    <location>
        <begin position="168"/>
        <end position="192"/>
    </location>
</feature>
<evidence type="ECO:0000259" key="7">
    <source>
        <dbReference type="PROSITE" id="PS51006"/>
    </source>
</evidence>
<feature type="binding site" evidence="5">
    <location>
        <position position="423"/>
    </location>
    <ligand>
        <name>S-methyl-5'-thioadenosine</name>
        <dbReference type="ChEBI" id="CHEBI:17509"/>
    </ligand>
</feature>
<dbReference type="RefSeq" id="WP_011769311.1">
    <property type="nucleotide sequence ID" value="NC_008709.1"/>
</dbReference>
<evidence type="ECO:0000256" key="3">
    <source>
        <dbReference type="ARBA" id="ARBA00023066"/>
    </source>
</evidence>
<evidence type="ECO:0000313" key="9">
    <source>
        <dbReference type="Proteomes" id="UP000000639"/>
    </source>
</evidence>
<dbReference type="Gene3D" id="3.40.50.150">
    <property type="entry name" value="Vaccinia Virus protein VP39"/>
    <property type="match status" value="1"/>
</dbReference>
<feature type="active site" description="Proton acceptor" evidence="5 6">
    <location>
        <position position="416"/>
    </location>
</feature>
<evidence type="ECO:0000256" key="1">
    <source>
        <dbReference type="ARBA" id="ARBA00007867"/>
    </source>
</evidence>
<dbReference type="PROSITE" id="PS01330">
    <property type="entry name" value="PABS_1"/>
    <property type="match status" value="1"/>
</dbReference>
<evidence type="ECO:0000256" key="6">
    <source>
        <dbReference type="PROSITE-ProRule" id="PRU00354"/>
    </source>
</evidence>
<dbReference type="STRING" id="357804.Ping_0906"/>
<feature type="transmembrane region" description="Helical" evidence="5">
    <location>
        <begin position="47"/>
        <end position="67"/>
    </location>
</feature>
<feature type="transmembrane region" description="Helical" evidence="5">
    <location>
        <begin position="15"/>
        <end position="35"/>
    </location>
</feature>
<evidence type="ECO:0000256" key="2">
    <source>
        <dbReference type="ARBA" id="ARBA00022679"/>
    </source>
</evidence>
<proteinExistence type="inferred from homology"/>
<feature type="binding site" evidence="5">
    <location>
        <position position="273"/>
    </location>
    <ligand>
        <name>S-methyl-5'-thioadenosine</name>
        <dbReference type="ChEBI" id="CHEBI:17509"/>
    </ligand>
</feature>